<reference evidence="3" key="1">
    <citation type="submission" date="2022-11" db="UniProtKB">
        <authorList>
            <consortium name="WormBaseParasite"/>
        </authorList>
    </citation>
    <scope>IDENTIFICATION</scope>
</reference>
<name>A0A914NXS2_MELIC</name>
<keyword evidence="1" id="KW-0732">Signal</keyword>
<sequence>MIKLIIASCFSLLTLLNIKCDGRKVSIEVKIKDDWEEKREFIYLKNVELDERFVLEKIVKKNNQHDTSYNYNIEGFLRRIEVNSEGNYYIVEIDDRSEYAEELKRRVLINIANNKIIQNILIGFEKQLLRGNQFNKTKNNYFETSILDESLEYIKVNKKELVKENIESYKDKLLSNYWTEINLIGYKIELLEKQKVEYPKELKTKIIEIGNKIEVTIEKKRRGCFNCGVKQIKTFWQKYLKEYYLCHTCGDYNQKIWKA</sequence>
<evidence type="ECO:0000313" key="2">
    <source>
        <dbReference type="Proteomes" id="UP000887563"/>
    </source>
</evidence>
<evidence type="ECO:0000256" key="1">
    <source>
        <dbReference type="SAM" id="SignalP"/>
    </source>
</evidence>
<feature type="chain" id="PRO_5037908059" evidence="1">
    <location>
        <begin position="23"/>
        <end position="259"/>
    </location>
</feature>
<proteinExistence type="predicted"/>
<feature type="signal peptide" evidence="1">
    <location>
        <begin position="1"/>
        <end position="22"/>
    </location>
</feature>
<evidence type="ECO:0000313" key="3">
    <source>
        <dbReference type="WBParaSite" id="Minc3s08861g42683"/>
    </source>
</evidence>
<keyword evidence="2" id="KW-1185">Reference proteome</keyword>
<dbReference type="Proteomes" id="UP000887563">
    <property type="component" value="Unplaced"/>
</dbReference>
<accession>A0A914NXS2</accession>
<dbReference type="AlphaFoldDB" id="A0A914NXS2"/>
<organism evidence="2 3">
    <name type="scientific">Meloidogyne incognita</name>
    <name type="common">Southern root-knot nematode worm</name>
    <name type="synonym">Oxyuris incognita</name>
    <dbReference type="NCBI Taxonomy" id="6306"/>
    <lineage>
        <taxon>Eukaryota</taxon>
        <taxon>Metazoa</taxon>
        <taxon>Ecdysozoa</taxon>
        <taxon>Nematoda</taxon>
        <taxon>Chromadorea</taxon>
        <taxon>Rhabditida</taxon>
        <taxon>Tylenchina</taxon>
        <taxon>Tylenchomorpha</taxon>
        <taxon>Tylenchoidea</taxon>
        <taxon>Meloidogynidae</taxon>
        <taxon>Meloidogyninae</taxon>
        <taxon>Meloidogyne</taxon>
        <taxon>Meloidogyne incognita group</taxon>
    </lineage>
</organism>
<protein>
    <submittedName>
        <fullName evidence="3">Uncharacterized protein</fullName>
    </submittedName>
</protein>
<dbReference type="WBParaSite" id="Minc3s08861g42683">
    <property type="protein sequence ID" value="Minc3s08861g42683"/>
    <property type="gene ID" value="Minc3s08861g42683"/>
</dbReference>